<keyword evidence="10" id="KW-0472">Membrane</keyword>
<organism evidence="11 12">
    <name type="scientific">Coccomyxa subellipsoidea</name>
    <dbReference type="NCBI Taxonomy" id="248742"/>
    <lineage>
        <taxon>Eukaryota</taxon>
        <taxon>Viridiplantae</taxon>
        <taxon>Chlorophyta</taxon>
        <taxon>core chlorophytes</taxon>
        <taxon>Trebouxiophyceae</taxon>
        <taxon>Trebouxiophyceae incertae sedis</taxon>
        <taxon>Coccomyxaceae</taxon>
        <taxon>Coccomyxa</taxon>
    </lineage>
</organism>
<comment type="caution">
    <text evidence="11">The sequence shown here is derived from an EMBL/GenBank/DDBJ whole genome shotgun (WGS) entry which is preliminary data.</text>
</comment>
<dbReference type="PANTHER" id="PTHR34787:SF1">
    <property type="entry name" value="PHOTOSYSTEM I REACTION CENTER SUBUNIT VI-2, CHLOROPLASTIC"/>
    <property type="match status" value="1"/>
</dbReference>
<evidence type="ECO:0000256" key="1">
    <source>
        <dbReference type="ARBA" id="ARBA00002502"/>
    </source>
</evidence>
<dbReference type="PANTHER" id="PTHR34787">
    <property type="entry name" value="PHOTOSYSTEM I REACTION CENTER SUBUNIT VI-2, CHLOROPLASTIC"/>
    <property type="match status" value="1"/>
</dbReference>
<evidence type="ECO:0000256" key="9">
    <source>
        <dbReference type="ARBA" id="ARBA00023078"/>
    </source>
</evidence>
<sequence length="137" mass="15049">MALSMTTLRANTFLVGSPVRRPVARAQARRISNRLATPVQAKYGSDSEYFDLDDLEDTTGSWELYGQEDEKRYPSLQAEFFNRAAAPLTRRESLLAFTFVGGTASLLLWGAKGTKDVALPIQQGPKKGGEKGPRGKI</sequence>
<gene>
    <name evidence="11" type="ORF">WJX75_008287</name>
</gene>
<evidence type="ECO:0000256" key="3">
    <source>
        <dbReference type="ARBA" id="ARBA00010155"/>
    </source>
</evidence>
<evidence type="ECO:0000256" key="2">
    <source>
        <dbReference type="ARBA" id="ARBA00004581"/>
    </source>
</evidence>
<dbReference type="Pfam" id="PF03244">
    <property type="entry name" value="PSI_PsaH"/>
    <property type="match status" value="1"/>
</dbReference>
<accession>A0ABR2Z4S3</accession>
<name>A0ABR2Z4S3_9CHLO</name>
<evidence type="ECO:0000256" key="10">
    <source>
        <dbReference type="ARBA" id="ARBA00023136"/>
    </source>
</evidence>
<keyword evidence="9" id="KW-0793">Thylakoid</keyword>
<evidence type="ECO:0000256" key="5">
    <source>
        <dbReference type="ARBA" id="ARBA00022531"/>
    </source>
</evidence>
<reference evidence="11 12" key="1">
    <citation type="journal article" date="2024" name="Nat. Commun.">
        <title>Phylogenomics reveals the evolutionary origins of lichenization in chlorophyte algae.</title>
        <authorList>
            <person name="Puginier C."/>
            <person name="Libourel C."/>
            <person name="Otte J."/>
            <person name="Skaloud P."/>
            <person name="Haon M."/>
            <person name="Grisel S."/>
            <person name="Petersen M."/>
            <person name="Berrin J.G."/>
            <person name="Delaux P.M."/>
            <person name="Dal Grande F."/>
            <person name="Keller J."/>
        </authorList>
    </citation>
    <scope>NUCLEOTIDE SEQUENCE [LARGE SCALE GENOMIC DNA]</scope>
    <source>
        <strain evidence="11 12">SAG 216-7</strain>
    </source>
</reference>
<keyword evidence="5" id="KW-0602">Photosynthesis</keyword>
<dbReference type="EMBL" id="JALJOT010000001">
    <property type="protein sequence ID" value="KAK9918956.1"/>
    <property type="molecule type" value="Genomic_DNA"/>
</dbReference>
<evidence type="ECO:0000256" key="7">
    <source>
        <dbReference type="ARBA" id="ARBA00022692"/>
    </source>
</evidence>
<keyword evidence="8" id="KW-0603">Photosystem I</keyword>
<evidence type="ECO:0000313" key="12">
    <source>
        <dbReference type="Proteomes" id="UP001491310"/>
    </source>
</evidence>
<keyword evidence="4" id="KW-0150">Chloroplast</keyword>
<evidence type="ECO:0000256" key="4">
    <source>
        <dbReference type="ARBA" id="ARBA00022528"/>
    </source>
</evidence>
<dbReference type="Proteomes" id="UP001491310">
    <property type="component" value="Unassembled WGS sequence"/>
</dbReference>
<evidence type="ECO:0000256" key="8">
    <source>
        <dbReference type="ARBA" id="ARBA00022836"/>
    </source>
</evidence>
<comment type="subcellular location">
    <subcellularLocation>
        <location evidence="2">Plastid</location>
        <location evidence="2">Chloroplast thylakoid membrane</location>
        <topology evidence="2">Single-pass membrane protein</topology>
    </subcellularLocation>
</comment>
<keyword evidence="7" id="KW-0812">Transmembrane</keyword>
<evidence type="ECO:0000256" key="6">
    <source>
        <dbReference type="ARBA" id="ARBA00022640"/>
    </source>
</evidence>
<protein>
    <submittedName>
        <fullName evidence="11">Uncharacterized protein</fullName>
    </submittedName>
</protein>
<evidence type="ECO:0000313" key="11">
    <source>
        <dbReference type="EMBL" id="KAK9918956.1"/>
    </source>
</evidence>
<dbReference type="InterPro" id="IPR004928">
    <property type="entry name" value="PSI_PsaH"/>
</dbReference>
<comment type="function">
    <text evidence="1">Possible role could be the docking of the LHC I antenna complex to the core complex.</text>
</comment>
<keyword evidence="12" id="KW-1185">Reference proteome</keyword>
<comment type="similarity">
    <text evidence="3">Belongs to the psaH family.</text>
</comment>
<proteinExistence type="inferred from homology"/>
<keyword evidence="6" id="KW-0934">Plastid</keyword>